<feature type="transmembrane region" description="Helical" evidence="5">
    <location>
        <begin position="12"/>
        <end position="40"/>
    </location>
</feature>
<dbReference type="InterPro" id="IPR051598">
    <property type="entry name" value="TSUP/Inactive_protease-like"/>
</dbReference>
<name>A0A1I7MXK5_9HYPH</name>
<comment type="subcellular location">
    <subcellularLocation>
        <location evidence="5">Cell membrane</location>
        <topology evidence="5">Multi-pass membrane protein</topology>
    </subcellularLocation>
    <subcellularLocation>
        <location evidence="1">Membrane</location>
        <topology evidence="1">Multi-pass membrane protein</topology>
    </subcellularLocation>
</comment>
<dbReference type="GO" id="GO:0005886">
    <property type="term" value="C:plasma membrane"/>
    <property type="evidence" value="ECO:0007669"/>
    <property type="project" value="UniProtKB-SubCell"/>
</dbReference>
<dbReference type="EMBL" id="FPCH01000001">
    <property type="protein sequence ID" value="SFV27142.1"/>
    <property type="molecule type" value="Genomic_DNA"/>
</dbReference>
<feature type="transmembrane region" description="Helical" evidence="5">
    <location>
        <begin position="274"/>
        <end position="293"/>
    </location>
</feature>
<accession>A0A1I7MXK5</accession>
<dbReference type="InterPro" id="IPR002781">
    <property type="entry name" value="TM_pro_TauE-like"/>
</dbReference>
<evidence type="ECO:0000313" key="6">
    <source>
        <dbReference type="EMBL" id="SFV27142.1"/>
    </source>
</evidence>
<evidence type="ECO:0000256" key="5">
    <source>
        <dbReference type="RuleBase" id="RU363041"/>
    </source>
</evidence>
<evidence type="ECO:0000256" key="4">
    <source>
        <dbReference type="ARBA" id="ARBA00023136"/>
    </source>
</evidence>
<evidence type="ECO:0000256" key="1">
    <source>
        <dbReference type="ARBA" id="ARBA00004141"/>
    </source>
</evidence>
<dbReference type="Pfam" id="PF01925">
    <property type="entry name" value="TauE"/>
    <property type="match status" value="1"/>
</dbReference>
<keyword evidence="7" id="KW-1185">Reference proteome</keyword>
<dbReference type="PANTHER" id="PTHR43701">
    <property type="entry name" value="MEMBRANE TRANSPORTER PROTEIN MJ0441-RELATED"/>
    <property type="match status" value="1"/>
</dbReference>
<evidence type="ECO:0000256" key="3">
    <source>
        <dbReference type="ARBA" id="ARBA00022989"/>
    </source>
</evidence>
<dbReference type="RefSeq" id="WP_092864217.1">
    <property type="nucleotide sequence ID" value="NZ_FPCH01000001.1"/>
</dbReference>
<keyword evidence="2 5" id="KW-0812">Transmembrane</keyword>
<comment type="similarity">
    <text evidence="5">Belongs to the 4-toluene sulfonate uptake permease (TSUP) (TC 2.A.102) family.</text>
</comment>
<keyword evidence="4 5" id="KW-0472">Membrane</keyword>
<dbReference type="PANTHER" id="PTHR43701:SF12">
    <property type="entry name" value="MEMBRANE TRANSPORTER PROTEIN YTNM-RELATED"/>
    <property type="match status" value="1"/>
</dbReference>
<reference evidence="7" key="1">
    <citation type="submission" date="2016-10" db="EMBL/GenBank/DDBJ databases">
        <authorList>
            <person name="Varghese N."/>
            <person name="Submissions S."/>
        </authorList>
    </citation>
    <scope>NUCLEOTIDE SEQUENCE [LARGE SCALE GENOMIC DNA]</scope>
    <source>
        <strain evidence="7">DSM 1565</strain>
    </source>
</reference>
<evidence type="ECO:0000256" key="2">
    <source>
        <dbReference type="ARBA" id="ARBA00022692"/>
    </source>
</evidence>
<dbReference type="STRING" id="51670.SAMN04488557_0688"/>
<keyword evidence="5" id="KW-1003">Cell membrane</keyword>
<dbReference type="AlphaFoldDB" id="A0A1I7MXK5"/>
<feature type="transmembrane region" description="Helical" evidence="5">
    <location>
        <begin position="214"/>
        <end position="236"/>
    </location>
</feature>
<feature type="transmembrane region" description="Helical" evidence="5">
    <location>
        <begin position="175"/>
        <end position="208"/>
    </location>
</feature>
<dbReference type="Proteomes" id="UP000199423">
    <property type="component" value="Unassembled WGS sequence"/>
</dbReference>
<organism evidence="6 7">
    <name type="scientific">Hyphomicrobium facile</name>
    <dbReference type="NCBI Taxonomy" id="51670"/>
    <lineage>
        <taxon>Bacteria</taxon>
        <taxon>Pseudomonadati</taxon>
        <taxon>Pseudomonadota</taxon>
        <taxon>Alphaproteobacteria</taxon>
        <taxon>Hyphomicrobiales</taxon>
        <taxon>Hyphomicrobiaceae</taxon>
        <taxon>Hyphomicrobium</taxon>
    </lineage>
</organism>
<gene>
    <name evidence="6" type="ORF">SAMN04488557_0688</name>
</gene>
<dbReference type="OrthoDB" id="9779078at2"/>
<proteinExistence type="inferred from homology"/>
<evidence type="ECO:0000313" key="7">
    <source>
        <dbReference type="Proteomes" id="UP000199423"/>
    </source>
</evidence>
<protein>
    <recommendedName>
        <fullName evidence="5">Probable membrane transporter protein</fullName>
    </recommendedName>
</protein>
<keyword evidence="3 5" id="KW-1133">Transmembrane helix</keyword>
<feature type="transmembrane region" description="Helical" evidence="5">
    <location>
        <begin position="112"/>
        <end position="131"/>
    </location>
</feature>
<feature type="transmembrane region" description="Helical" evidence="5">
    <location>
        <begin position="82"/>
        <end position="100"/>
    </location>
</feature>
<feature type="transmembrane region" description="Helical" evidence="5">
    <location>
        <begin position="243"/>
        <end position="262"/>
    </location>
</feature>
<sequence length="308" mass="32159">MTLYLPIAEMSVSVITFLALGATVGFLSGLFGVGGGFLLAPLLTFLGIPPGVAIATSTSHVVASSVSGAMTHHRRGNVDVKLGLVMLAGGLVGTYLGVNFVKILTARGLFELTVSLTYVIFLGTVGTIILFEGINASRKPRSPGGSSLRKPGQHSWIERLPFKMRFPRSKLYTSAVPPVVIGMFVGFISAMMGIGGGFVMIPALIYLLRVPTGLVIGTSLFQIVFVSATATVLHAVENKSVDIVLAVILIAGGVLGAQFGTMAGEKLRGEHLRVLLGALILLVAARMAFDLAVRPSDLYSLALVPGAP</sequence>